<evidence type="ECO:0000313" key="1">
    <source>
        <dbReference type="EMBL" id="KKM15872.1"/>
    </source>
</evidence>
<proteinExistence type="predicted"/>
<reference evidence="1" key="1">
    <citation type="journal article" date="2015" name="Nature">
        <title>Complex archaea that bridge the gap between prokaryotes and eukaryotes.</title>
        <authorList>
            <person name="Spang A."/>
            <person name="Saw J.H."/>
            <person name="Jorgensen S.L."/>
            <person name="Zaremba-Niedzwiedzka K."/>
            <person name="Martijn J."/>
            <person name="Lind A.E."/>
            <person name="van Eijk R."/>
            <person name="Schleper C."/>
            <person name="Guy L."/>
            <person name="Ettema T.J."/>
        </authorList>
    </citation>
    <scope>NUCLEOTIDE SEQUENCE</scope>
</reference>
<sequence length="101" mass="10367">MAQGEVTGTATSAEALSADYQREYVTFQMTDASQTIHFGFNNAAVVDEGLALRRVGDSFTVGRELARGSIKIIASGAGGQASFQTGSVLSVVTGPIVLPAA</sequence>
<dbReference type="EMBL" id="LAZR01014805">
    <property type="protein sequence ID" value="KKM15872.1"/>
    <property type="molecule type" value="Genomic_DNA"/>
</dbReference>
<gene>
    <name evidence="1" type="ORF">LCGC14_1691660</name>
</gene>
<comment type="caution">
    <text evidence="1">The sequence shown here is derived from an EMBL/GenBank/DDBJ whole genome shotgun (WGS) entry which is preliminary data.</text>
</comment>
<organism evidence="1">
    <name type="scientific">marine sediment metagenome</name>
    <dbReference type="NCBI Taxonomy" id="412755"/>
    <lineage>
        <taxon>unclassified sequences</taxon>
        <taxon>metagenomes</taxon>
        <taxon>ecological metagenomes</taxon>
    </lineage>
</organism>
<accession>A0A0F9HL18</accession>
<name>A0A0F9HL18_9ZZZZ</name>
<protein>
    <submittedName>
        <fullName evidence="1">Uncharacterized protein</fullName>
    </submittedName>
</protein>
<dbReference type="AlphaFoldDB" id="A0A0F9HL18"/>